<dbReference type="InterPro" id="IPR011335">
    <property type="entry name" value="Restrct_endonuc-II-like"/>
</dbReference>
<dbReference type="eggNOG" id="COG5340">
    <property type="taxonomic scope" value="Bacteria"/>
</dbReference>
<dbReference type="OrthoDB" id="5517693at2"/>
<evidence type="ECO:0000256" key="1">
    <source>
        <dbReference type="SAM" id="MobiDB-lite"/>
    </source>
</evidence>
<proteinExistence type="predicted"/>
<dbReference type="EMBL" id="LT629776">
    <property type="protein sequence ID" value="SDS31998.1"/>
    <property type="molecule type" value="Genomic_DNA"/>
</dbReference>
<dbReference type="SUPFAM" id="SSF52980">
    <property type="entry name" value="Restriction endonuclease-like"/>
    <property type="match status" value="1"/>
</dbReference>
<dbReference type="AlphaFoldDB" id="A0A1H1R8G5"/>
<gene>
    <name evidence="2" type="ORF">SAMN04489860_1287</name>
</gene>
<accession>A0A1H1R8G5</accession>
<keyword evidence="3" id="KW-1185">Reference proteome</keyword>
<dbReference type="RefSeq" id="WP_157270354.1">
    <property type="nucleotide sequence ID" value="NZ_LT629776.1"/>
</dbReference>
<dbReference type="STRING" id="545619.SAMN04489860_1287"/>
<evidence type="ECO:0000313" key="2">
    <source>
        <dbReference type="EMBL" id="SDS31998.1"/>
    </source>
</evidence>
<name>A0A1H1R8G5_9CELL</name>
<dbReference type="Proteomes" id="UP000185663">
    <property type="component" value="Chromosome I"/>
</dbReference>
<evidence type="ECO:0000313" key="3">
    <source>
        <dbReference type="Proteomes" id="UP000185663"/>
    </source>
</evidence>
<feature type="region of interest" description="Disordered" evidence="1">
    <location>
        <begin position="1"/>
        <end position="36"/>
    </location>
</feature>
<sequence length="325" mass="35951">METFPRPSRAAGSADPRVLAPRTLPTSESYDPVERGEQLRRVRSGSLVRVRRGVYVHAETGPSDGPARARQQHLLRQVRGVTERFTTPYWFSHETAALLWGCWTWRLGTEIHLTQLGRPKVRPEADPSTRRHWTALDPRDRATSDGVPLTSLERTVVDCARTLRPAQALVIADSALRIGADPRGIARCLDAARGRRGVRRARQTLEMADAASESPGETVVRWMLHDAGLPAMTHGVEVTTRRGLFRLDLADVAAKVAIEFDGAVKYGGAFGDGASKLWAEKQRHDALTEQGWTVIHVTWDELGDTAGLAGRVRTARAAVRREPRT</sequence>
<reference evidence="2 3" key="1">
    <citation type="submission" date="2016-10" db="EMBL/GenBank/DDBJ databases">
        <authorList>
            <person name="de Groot N.N."/>
        </authorList>
    </citation>
    <scope>NUCLEOTIDE SEQUENCE [LARGE SCALE GENOMIC DNA]</scope>
    <source>
        <strain evidence="2 3">DSM 22126</strain>
    </source>
</reference>
<organism evidence="2 3">
    <name type="scientific">Paraoerskovia marina</name>
    <dbReference type="NCBI Taxonomy" id="545619"/>
    <lineage>
        <taxon>Bacteria</taxon>
        <taxon>Bacillati</taxon>
        <taxon>Actinomycetota</taxon>
        <taxon>Actinomycetes</taxon>
        <taxon>Micrococcales</taxon>
        <taxon>Cellulomonadaceae</taxon>
        <taxon>Paraoerskovia</taxon>
    </lineage>
</organism>
<protein>
    <submittedName>
        <fullName evidence="2">Transcriptional regulator, AbiEi antitoxin, Type IV TA system</fullName>
    </submittedName>
</protein>